<dbReference type="Gene3D" id="3.40.50.1820">
    <property type="entry name" value="alpha/beta hydrolase"/>
    <property type="match status" value="1"/>
</dbReference>
<keyword evidence="1" id="KW-0732">Signal</keyword>
<evidence type="ECO:0000256" key="1">
    <source>
        <dbReference type="SAM" id="SignalP"/>
    </source>
</evidence>
<dbReference type="AlphaFoldDB" id="A0A5J5II48"/>
<dbReference type="Proteomes" id="UP000326903">
    <property type="component" value="Unassembled WGS sequence"/>
</dbReference>
<name>A0A5J5II48_9BACT</name>
<evidence type="ECO:0008006" key="4">
    <source>
        <dbReference type="Google" id="ProtNLM"/>
    </source>
</evidence>
<dbReference type="EMBL" id="VYQF01000001">
    <property type="protein sequence ID" value="KAA9040715.1"/>
    <property type="molecule type" value="Genomic_DNA"/>
</dbReference>
<comment type="caution">
    <text evidence="2">The sequence shown here is derived from an EMBL/GenBank/DDBJ whole genome shotgun (WGS) entry which is preliminary data.</text>
</comment>
<accession>A0A5J5II48</accession>
<proteinExistence type="predicted"/>
<dbReference type="SUPFAM" id="SSF53474">
    <property type="entry name" value="alpha/beta-Hydrolases"/>
    <property type="match status" value="1"/>
</dbReference>
<dbReference type="RefSeq" id="WP_150412774.1">
    <property type="nucleotide sequence ID" value="NZ_VYQF01000001.1"/>
</dbReference>
<feature type="signal peptide" evidence="1">
    <location>
        <begin position="1"/>
        <end position="20"/>
    </location>
</feature>
<dbReference type="InterPro" id="IPR029058">
    <property type="entry name" value="AB_hydrolase_fold"/>
</dbReference>
<keyword evidence="3" id="KW-1185">Reference proteome</keyword>
<evidence type="ECO:0000313" key="3">
    <source>
        <dbReference type="Proteomes" id="UP000326903"/>
    </source>
</evidence>
<evidence type="ECO:0000313" key="2">
    <source>
        <dbReference type="EMBL" id="KAA9040715.1"/>
    </source>
</evidence>
<gene>
    <name evidence="2" type="ORF">FW778_01350</name>
</gene>
<feature type="chain" id="PRO_5023881775" description="Poly(3-hydroxybutyrate) depolymerase" evidence="1">
    <location>
        <begin position="21"/>
        <end position="475"/>
    </location>
</feature>
<organism evidence="2 3">
    <name type="scientific">Ginsengibacter hankyongi</name>
    <dbReference type="NCBI Taxonomy" id="2607284"/>
    <lineage>
        <taxon>Bacteria</taxon>
        <taxon>Pseudomonadati</taxon>
        <taxon>Bacteroidota</taxon>
        <taxon>Chitinophagia</taxon>
        <taxon>Chitinophagales</taxon>
        <taxon>Chitinophagaceae</taxon>
        <taxon>Ginsengibacter</taxon>
    </lineage>
</organism>
<sequence length="475" mass="53257">MKPIQFISLILLFVCMISCANNHNNTTEGSDDIDTTILGGSNAHSTETFETGKIITHVIYKTDPAQSYALYIPAKGNKETLPVVYFFDPHGDGSLPLDKYKALADVYNFILVGSNNSKNGNDWSTAENIWNTLFDDTQKRLKINAKRIYLCGFSGGAKVATYLALHHNEIKGVIANGAGLPEIIQAGNFNFSFTAIAGEGDLNMTDLVAIANGLEHTQTRHRIIFFNGIHEWAPDSTMNIAFEGLQLDAMQKKITPIDKEFIDNYINISKKTVDAYLKANNYLKAETECTLATNMLDGSSNDVNWFREKKVAIQNNPTYQKQSQEKQKLLATEQNLKDKYQQQFQQGDMNYWIKTIKELEAQAKATAPEGAMYQRLEAYLSLAFYSISNQLIKGNQNNDAQYFVDLYKLADPTNSEAWYFSAILDARNNNAKAAEADLLKAVSLGFADKNRLMQQPEFQQSGLTINLSEIENKMK</sequence>
<reference evidence="2 3" key="1">
    <citation type="submission" date="2019-09" db="EMBL/GenBank/DDBJ databases">
        <title>Draft genome sequence of Ginsengibacter sp. BR5-29.</title>
        <authorList>
            <person name="Im W.-T."/>
        </authorList>
    </citation>
    <scope>NUCLEOTIDE SEQUENCE [LARGE SCALE GENOMIC DNA]</scope>
    <source>
        <strain evidence="2 3">BR5-29</strain>
    </source>
</reference>
<protein>
    <recommendedName>
        <fullName evidence="4">Poly(3-hydroxybutyrate) depolymerase</fullName>
    </recommendedName>
</protein>